<name>A0A0S6U8S5_NEOTH</name>
<reference evidence="1" key="1">
    <citation type="journal article" date="2014" name="Gene">
        <title>Genome-guided analysis of transformation efficiency and carbon dioxide assimilation by Moorella thermoacetica Y72.</title>
        <authorList>
            <person name="Tsukahara K."/>
            <person name="Kita A."/>
            <person name="Nakashimada Y."/>
            <person name="Hoshino T."/>
            <person name="Murakami K."/>
        </authorList>
    </citation>
    <scope>NUCLEOTIDE SEQUENCE [LARGE SCALE GENOMIC DNA]</scope>
    <source>
        <strain evidence="1">Y72</strain>
    </source>
</reference>
<gene>
    <name evidence="1" type="ORF">MTY_0191</name>
</gene>
<protein>
    <submittedName>
        <fullName evidence="1">Glutamate synthase domain 2</fullName>
    </submittedName>
</protein>
<accession>A0A0S6U8S5</accession>
<dbReference type="Proteomes" id="UP000063718">
    <property type="component" value="Unassembled WGS sequence"/>
</dbReference>
<dbReference type="AlphaFoldDB" id="A0A0S6U8S5"/>
<organism evidence="1">
    <name type="scientific">Moorella thermoacetica Y72</name>
    <dbReference type="NCBI Taxonomy" id="1325331"/>
    <lineage>
        <taxon>Bacteria</taxon>
        <taxon>Bacillati</taxon>
        <taxon>Bacillota</taxon>
        <taxon>Clostridia</taxon>
        <taxon>Neomoorellales</taxon>
        <taxon>Neomoorellaceae</taxon>
        <taxon>Neomoorella</taxon>
    </lineage>
</organism>
<dbReference type="EMBL" id="DF238840">
    <property type="protein sequence ID" value="GAF24863.1"/>
    <property type="molecule type" value="Genomic_DNA"/>
</dbReference>
<evidence type="ECO:0000313" key="1">
    <source>
        <dbReference type="EMBL" id="GAF24863.1"/>
    </source>
</evidence>
<sequence>MAAITENYFDPPATLIEGLPDKLAAVYMNYVASNIVSCGRSKVDDRTNHIFRLPGSAQWNCLKECLKFFRPGDLFVERSINRTRRYGVNRNTFISKCFC</sequence>
<proteinExistence type="predicted"/>